<dbReference type="Proteomes" id="UP000619293">
    <property type="component" value="Unassembled WGS sequence"/>
</dbReference>
<dbReference type="GO" id="GO:0003723">
    <property type="term" value="F:RNA binding"/>
    <property type="evidence" value="ECO:0007669"/>
    <property type="project" value="UniProtKB-KW"/>
</dbReference>
<reference evidence="8 9" key="1">
    <citation type="submission" date="2021-01" db="EMBL/GenBank/DDBJ databases">
        <title>Whole genome shotgun sequence of Catellatospora chokoriensis NBRC 107358.</title>
        <authorList>
            <person name="Komaki H."/>
            <person name="Tamura T."/>
        </authorList>
    </citation>
    <scope>NUCLEOTIDE SEQUENCE [LARGE SCALE GENOMIC DNA]</scope>
    <source>
        <strain evidence="8 9">NBRC 107358</strain>
    </source>
</reference>
<protein>
    <recommendedName>
        <fullName evidence="6">Pseudouridine synthase</fullName>
        <ecNumber evidence="6">5.4.99.-</ecNumber>
    </recommendedName>
</protein>
<dbReference type="InterPro" id="IPR020103">
    <property type="entry name" value="PsdUridine_synth_cat_dom_sf"/>
</dbReference>
<dbReference type="Pfam" id="PF01479">
    <property type="entry name" value="S4"/>
    <property type="match status" value="1"/>
</dbReference>
<dbReference type="SUPFAM" id="SSF55174">
    <property type="entry name" value="Alpha-L RNA-binding motif"/>
    <property type="match status" value="1"/>
</dbReference>
<dbReference type="SMART" id="SM00363">
    <property type="entry name" value="S4"/>
    <property type="match status" value="1"/>
</dbReference>
<keyword evidence="9" id="KW-1185">Reference proteome</keyword>
<dbReference type="EC" id="5.4.99.-" evidence="6"/>
<dbReference type="FunFam" id="3.10.290.10:FF:000003">
    <property type="entry name" value="Pseudouridine synthase"/>
    <property type="match status" value="1"/>
</dbReference>
<dbReference type="CDD" id="cd00165">
    <property type="entry name" value="S4"/>
    <property type="match status" value="1"/>
</dbReference>
<proteinExistence type="inferred from homology"/>
<dbReference type="NCBIfam" id="TIGR00093">
    <property type="entry name" value="pseudouridine synthase"/>
    <property type="match status" value="1"/>
</dbReference>
<dbReference type="InterPro" id="IPR006145">
    <property type="entry name" value="PsdUridine_synth_RsuA/RluA"/>
</dbReference>
<dbReference type="CDD" id="cd02870">
    <property type="entry name" value="PseudoU_synth_RsuA_like"/>
    <property type="match status" value="1"/>
</dbReference>
<evidence type="ECO:0000256" key="5">
    <source>
        <dbReference type="PROSITE-ProRule" id="PRU00182"/>
    </source>
</evidence>
<dbReference type="Gene3D" id="3.30.70.1560">
    <property type="entry name" value="Alpha-L RNA-binding motif"/>
    <property type="match status" value="1"/>
</dbReference>
<evidence type="ECO:0000256" key="3">
    <source>
        <dbReference type="ARBA" id="ARBA00022884"/>
    </source>
</evidence>
<dbReference type="SUPFAM" id="SSF55120">
    <property type="entry name" value="Pseudouridine synthase"/>
    <property type="match status" value="1"/>
</dbReference>
<keyword evidence="4 6" id="KW-0413">Isomerase</keyword>
<evidence type="ECO:0000256" key="1">
    <source>
        <dbReference type="ARBA" id="ARBA00000073"/>
    </source>
</evidence>
<dbReference type="PROSITE" id="PS01149">
    <property type="entry name" value="PSI_RSU"/>
    <property type="match status" value="1"/>
</dbReference>
<evidence type="ECO:0000313" key="9">
    <source>
        <dbReference type="Proteomes" id="UP000619293"/>
    </source>
</evidence>
<sequence>MSSAEVRTDGAERLQKILAQAGVASRRASEDLIAARRVTVNGKVAKLGDKADPIADIIHVDGQRIVTDANLVYLAMNKPRGVVSTMADDKGREAVADYIGNITTRVYHVGRLDADSEGLLLLTNDGNLAHKLMHPSYEVPKTYLVEVVGPLPRVVGRELMAGVELEDGPARLDDYRLKQAIDKQALIEVVLHEGRNRIVRRMFDHVGFPVQRLVRTAIGPIKLGDLKAGRHRRLNAGEVAALFKITDKKGRGAAQEDTIREAPEVYED</sequence>
<dbReference type="PANTHER" id="PTHR47683">
    <property type="entry name" value="PSEUDOURIDINE SYNTHASE FAMILY PROTEIN-RELATED"/>
    <property type="match status" value="1"/>
</dbReference>
<feature type="domain" description="RNA-binding S4" evidence="7">
    <location>
        <begin position="12"/>
        <end position="72"/>
    </location>
</feature>
<accession>A0A8J3JZ54</accession>
<dbReference type="Gene3D" id="3.30.70.580">
    <property type="entry name" value="Pseudouridine synthase I, catalytic domain, N-terminal subdomain"/>
    <property type="match status" value="1"/>
</dbReference>
<gene>
    <name evidence="8" type="ORF">Cch02nite_33400</name>
</gene>
<dbReference type="GO" id="GO:0000455">
    <property type="term" value="P:enzyme-directed rRNA pseudouridine synthesis"/>
    <property type="evidence" value="ECO:0007669"/>
    <property type="project" value="UniProtKB-ARBA"/>
</dbReference>
<evidence type="ECO:0000256" key="4">
    <source>
        <dbReference type="ARBA" id="ARBA00023235"/>
    </source>
</evidence>
<dbReference type="InterPro" id="IPR002942">
    <property type="entry name" value="S4_RNA-bd"/>
</dbReference>
<organism evidence="8 9">
    <name type="scientific">Catellatospora chokoriensis</name>
    <dbReference type="NCBI Taxonomy" id="310353"/>
    <lineage>
        <taxon>Bacteria</taxon>
        <taxon>Bacillati</taxon>
        <taxon>Actinomycetota</taxon>
        <taxon>Actinomycetes</taxon>
        <taxon>Micromonosporales</taxon>
        <taxon>Micromonosporaceae</taxon>
        <taxon>Catellatospora</taxon>
    </lineage>
</organism>
<dbReference type="InterPro" id="IPR036986">
    <property type="entry name" value="S4_RNA-bd_sf"/>
</dbReference>
<dbReference type="RefSeq" id="WP_191843302.1">
    <property type="nucleotide sequence ID" value="NZ_BAAALB010000023.1"/>
</dbReference>
<dbReference type="InterPro" id="IPR000748">
    <property type="entry name" value="PsdUridine_synth_RsuA/RluB/E/F"/>
</dbReference>
<dbReference type="InterPro" id="IPR018496">
    <property type="entry name" value="PsdUridine_synth_RsuA/RluB_CS"/>
</dbReference>
<keyword evidence="3 5" id="KW-0694">RNA-binding</keyword>
<dbReference type="InterPro" id="IPR050343">
    <property type="entry name" value="RsuA_PseudoU_synthase"/>
</dbReference>
<evidence type="ECO:0000256" key="2">
    <source>
        <dbReference type="ARBA" id="ARBA00008348"/>
    </source>
</evidence>
<dbReference type="AlphaFoldDB" id="A0A8J3JZ54"/>
<evidence type="ECO:0000313" key="8">
    <source>
        <dbReference type="EMBL" id="GIF89896.1"/>
    </source>
</evidence>
<dbReference type="InterPro" id="IPR042092">
    <property type="entry name" value="PsdUridine_s_RsuA/RluB/E/F_cat"/>
</dbReference>
<evidence type="ECO:0000256" key="6">
    <source>
        <dbReference type="RuleBase" id="RU003887"/>
    </source>
</evidence>
<dbReference type="FunFam" id="3.30.70.1560:FF:000001">
    <property type="entry name" value="Pseudouridine synthase"/>
    <property type="match status" value="1"/>
</dbReference>
<evidence type="ECO:0000259" key="7">
    <source>
        <dbReference type="SMART" id="SM00363"/>
    </source>
</evidence>
<dbReference type="GO" id="GO:0120159">
    <property type="term" value="F:rRNA pseudouridine synthase activity"/>
    <property type="evidence" value="ECO:0007669"/>
    <property type="project" value="UniProtKB-ARBA"/>
</dbReference>
<dbReference type="PROSITE" id="PS50889">
    <property type="entry name" value="S4"/>
    <property type="match status" value="1"/>
</dbReference>
<dbReference type="Pfam" id="PF00849">
    <property type="entry name" value="PseudoU_synth_2"/>
    <property type="match status" value="1"/>
</dbReference>
<dbReference type="EMBL" id="BONG01000019">
    <property type="protein sequence ID" value="GIF89896.1"/>
    <property type="molecule type" value="Genomic_DNA"/>
</dbReference>
<dbReference type="PANTHER" id="PTHR47683:SF2">
    <property type="entry name" value="RNA-BINDING S4 DOMAIN-CONTAINING PROTEIN"/>
    <property type="match status" value="1"/>
</dbReference>
<comment type="catalytic activity">
    <reaction evidence="1">
        <text>a uridine in RNA = a pseudouridine in RNA</text>
        <dbReference type="Rhea" id="RHEA:48348"/>
        <dbReference type="Rhea" id="RHEA-COMP:12068"/>
        <dbReference type="Rhea" id="RHEA-COMP:12069"/>
        <dbReference type="ChEBI" id="CHEBI:65314"/>
        <dbReference type="ChEBI" id="CHEBI:65315"/>
    </reaction>
</comment>
<dbReference type="InterPro" id="IPR020094">
    <property type="entry name" value="TruA/RsuA/RluB/E/F_N"/>
</dbReference>
<comment type="similarity">
    <text evidence="2 6">Belongs to the pseudouridine synthase RsuA family.</text>
</comment>
<dbReference type="Gene3D" id="3.10.290.10">
    <property type="entry name" value="RNA-binding S4 domain"/>
    <property type="match status" value="1"/>
</dbReference>
<name>A0A8J3JZ54_9ACTN</name>
<dbReference type="GO" id="GO:0005829">
    <property type="term" value="C:cytosol"/>
    <property type="evidence" value="ECO:0007669"/>
    <property type="project" value="UniProtKB-ARBA"/>
</dbReference>
<comment type="caution">
    <text evidence="8">The sequence shown here is derived from an EMBL/GenBank/DDBJ whole genome shotgun (WGS) entry which is preliminary data.</text>
</comment>